<evidence type="ECO:0000313" key="3">
    <source>
        <dbReference type="EMBL" id="MBF4629723.1"/>
    </source>
</evidence>
<name>A0A8I0S654_9MICO</name>
<dbReference type="RefSeq" id="WP_194674005.1">
    <property type="nucleotide sequence ID" value="NZ_JADKRP010000001.1"/>
</dbReference>
<sequence length="514" mass="56011">MNPDDERGSSPVLASSPTDSTPEVRVTNGLIPSVVFFFLAVGVAPLFFVGQITSIVPVDSTTAFVQWLLIAYSGTHLARIIFKGVPNWLDLSLYGYIYTWLALAPFIQLFAGENPLKIAVGPGQLQSQAVIVLCGLISFDLGALWSRGRRRTTAHARNATVVEASSRQAGRQLSVTRVRVFAIVSLAVTPFFVNALGGLATLFASRDARYESLQSAGLYTEESKGGGAWLSSIASVLPFVSLYALIVVLIMIPALRRVVVLQLLLALLIIANIILNNPISSSRFWFLVVVLSIVYATAWAQRPSGVRAITMLFVGGSVVLFPYLDLFRNGNATLRVRSVTEFFTQKTDYDSLVQVGNSWRLVESYGLDFGRQMSGVIGFFIPRSAWPDKPIDTGSVLARYINYPNENLSAPLWGEFYVNFGLAGVIVGFGIAGFFAQNATRQYLRAISNAVTHKSISLSVFLYPVLAVYFVLILRGSLLQAMGKLVVLVVVMLIFTSRRSPANLKVAASQSELA</sequence>
<accession>A0A8I0S654</accession>
<keyword evidence="2" id="KW-0472">Membrane</keyword>
<feature type="transmembrane region" description="Helical" evidence="2">
    <location>
        <begin position="123"/>
        <end position="145"/>
    </location>
</feature>
<feature type="transmembrane region" description="Helical" evidence="2">
    <location>
        <begin position="416"/>
        <end position="436"/>
    </location>
</feature>
<proteinExistence type="predicted"/>
<feature type="transmembrane region" description="Helical" evidence="2">
    <location>
        <begin position="478"/>
        <end position="495"/>
    </location>
</feature>
<feature type="region of interest" description="Disordered" evidence="1">
    <location>
        <begin position="1"/>
        <end position="23"/>
    </location>
</feature>
<comment type="caution">
    <text evidence="3">The sequence shown here is derived from an EMBL/GenBank/DDBJ whole genome shotgun (WGS) entry which is preliminary data.</text>
</comment>
<keyword evidence="4" id="KW-1185">Reference proteome</keyword>
<evidence type="ECO:0000256" key="2">
    <source>
        <dbReference type="SAM" id="Phobius"/>
    </source>
</evidence>
<dbReference type="AlphaFoldDB" id="A0A8I0S654"/>
<feature type="compositionally biased region" description="Polar residues" evidence="1">
    <location>
        <begin position="12"/>
        <end position="21"/>
    </location>
</feature>
<evidence type="ECO:0000256" key="1">
    <source>
        <dbReference type="SAM" id="MobiDB-lite"/>
    </source>
</evidence>
<feature type="transmembrane region" description="Helical" evidence="2">
    <location>
        <begin position="180"/>
        <end position="204"/>
    </location>
</feature>
<gene>
    <name evidence="3" type="ORF">ITJ42_00655</name>
</gene>
<dbReference type="EMBL" id="JADKRP010000001">
    <property type="protein sequence ID" value="MBF4629723.1"/>
    <property type="molecule type" value="Genomic_DNA"/>
</dbReference>
<feature type="transmembrane region" description="Helical" evidence="2">
    <location>
        <begin position="93"/>
        <end position="111"/>
    </location>
</feature>
<feature type="transmembrane region" description="Helical" evidence="2">
    <location>
        <begin position="306"/>
        <end position="324"/>
    </location>
</feature>
<evidence type="ECO:0000313" key="4">
    <source>
        <dbReference type="Proteomes" id="UP000634579"/>
    </source>
</evidence>
<feature type="transmembrane region" description="Helical" evidence="2">
    <location>
        <begin position="456"/>
        <end position="472"/>
    </location>
</feature>
<keyword evidence="2" id="KW-0812">Transmembrane</keyword>
<dbReference type="Proteomes" id="UP000634579">
    <property type="component" value="Unassembled WGS sequence"/>
</dbReference>
<reference evidence="3 4" key="1">
    <citation type="submission" date="2020-10" db="EMBL/GenBank/DDBJ databases">
        <title>Draft genome sequences of plant-associated actinobacteria.</title>
        <authorList>
            <person name="Tarlachkov S.V."/>
            <person name="Starodumova I.P."/>
            <person name="Dorofeeva L.V."/>
            <person name="Prisyazhnaya N.V."/>
            <person name="Roubtsova T.V."/>
            <person name="Chizhov V.N."/>
            <person name="Nadler S.A."/>
            <person name="Subbotin S.A."/>
            <person name="Evtushenko L.I."/>
        </authorList>
    </citation>
    <scope>NUCLEOTIDE SEQUENCE [LARGE SCALE GENOMIC DNA]</scope>
    <source>
        <strain evidence="3 4">VKM Ac-2886</strain>
    </source>
</reference>
<keyword evidence="2" id="KW-1133">Transmembrane helix</keyword>
<feature type="transmembrane region" description="Helical" evidence="2">
    <location>
        <begin position="64"/>
        <end position="81"/>
    </location>
</feature>
<feature type="transmembrane region" description="Helical" evidence="2">
    <location>
        <begin position="282"/>
        <end position="299"/>
    </location>
</feature>
<protein>
    <submittedName>
        <fullName evidence="3">Oligosaccharide repeat unit polymerase</fullName>
    </submittedName>
</protein>
<dbReference type="NCBIfam" id="TIGR04370">
    <property type="entry name" value="glyco_rpt_poly"/>
    <property type="match status" value="1"/>
</dbReference>
<feature type="transmembrane region" description="Helical" evidence="2">
    <location>
        <begin position="228"/>
        <end position="251"/>
    </location>
</feature>
<feature type="transmembrane region" description="Helical" evidence="2">
    <location>
        <begin position="258"/>
        <end position="276"/>
    </location>
</feature>
<feature type="transmembrane region" description="Helical" evidence="2">
    <location>
        <begin position="30"/>
        <end position="52"/>
    </location>
</feature>
<organism evidence="3 4">
    <name type="scientific">Clavibacter phaseoli</name>
    <dbReference type="NCBI Taxonomy" id="1734031"/>
    <lineage>
        <taxon>Bacteria</taxon>
        <taxon>Bacillati</taxon>
        <taxon>Actinomycetota</taxon>
        <taxon>Actinomycetes</taxon>
        <taxon>Micrococcales</taxon>
        <taxon>Microbacteriaceae</taxon>
        <taxon>Clavibacter</taxon>
    </lineage>
</organism>